<keyword evidence="3 6" id="KW-1133">Transmembrane helix</keyword>
<evidence type="ECO:0000256" key="5">
    <source>
        <dbReference type="SAM" id="MobiDB-lite"/>
    </source>
</evidence>
<keyword evidence="4 6" id="KW-0472">Membrane</keyword>
<evidence type="ECO:0000256" key="3">
    <source>
        <dbReference type="ARBA" id="ARBA00022989"/>
    </source>
</evidence>
<keyword evidence="2 6" id="KW-0812">Transmembrane</keyword>
<dbReference type="Pfam" id="PF00892">
    <property type="entry name" value="EamA"/>
    <property type="match status" value="2"/>
</dbReference>
<name>A0A433J816_9PROT</name>
<feature type="transmembrane region" description="Helical" evidence="6">
    <location>
        <begin position="69"/>
        <end position="89"/>
    </location>
</feature>
<feature type="compositionally biased region" description="Basic residues" evidence="5">
    <location>
        <begin position="1"/>
        <end position="10"/>
    </location>
</feature>
<feature type="domain" description="EamA" evidence="7">
    <location>
        <begin position="189"/>
        <end position="320"/>
    </location>
</feature>
<keyword evidence="9" id="KW-1185">Reference proteome</keyword>
<comment type="subcellular location">
    <subcellularLocation>
        <location evidence="1">Membrane</location>
        <topology evidence="1">Multi-pass membrane protein</topology>
    </subcellularLocation>
</comment>
<dbReference type="PANTHER" id="PTHR32322">
    <property type="entry name" value="INNER MEMBRANE TRANSPORTER"/>
    <property type="match status" value="1"/>
</dbReference>
<dbReference type="OrthoDB" id="9810556at2"/>
<dbReference type="InterPro" id="IPR000620">
    <property type="entry name" value="EamA_dom"/>
</dbReference>
<evidence type="ECO:0000313" key="9">
    <source>
        <dbReference type="Proteomes" id="UP000280346"/>
    </source>
</evidence>
<dbReference type="Proteomes" id="UP000280346">
    <property type="component" value="Unassembled WGS sequence"/>
</dbReference>
<comment type="caution">
    <text evidence="8">The sequence shown here is derived from an EMBL/GenBank/DDBJ whole genome shotgun (WGS) entry which is preliminary data.</text>
</comment>
<evidence type="ECO:0000256" key="1">
    <source>
        <dbReference type="ARBA" id="ARBA00004141"/>
    </source>
</evidence>
<dbReference type="SUPFAM" id="SSF103481">
    <property type="entry name" value="Multidrug resistance efflux transporter EmrE"/>
    <property type="match status" value="2"/>
</dbReference>
<dbReference type="AlphaFoldDB" id="A0A433J816"/>
<evidence type="ECO:0000256" key="6">
    <source>
        <dbReference type="SAM" id="Phobius"/>
    </source>
</evidence>
<sequence>MVRPGPKRPSRIPERKAGMVAIPPNDRGQTMTERTTTMRTELALLLALATLWGASYSFIKIGVETIPPVTLIAARTLIAGTLLLAVIRWRGLAMPRDFATWRNFLIQAALNSVLPFTLIAWAERSVDAGMAVILNATTPIFAFLLTALLTRHEALTARKAVGVAAGIVGTGLVIGVQALDGAGQDVVAQLAIVVATLCYAGAAIFGRVFKGLDPMMPAAGSLVCGAAILTPLSLLVDAPWTLAPSAESVAALLGLSVFSTALAFVLYFRLVYTIGSVGTTAQAYLRVPIGVAIGVVFLGETLSPTAWAGFACVIVGVAAMTIPAKLKPLAA</sequence>
<protein>
    <submittedName>
        <fullName evidence="8">EamA/RhaT family transporter</fullName>
    </submittedName>
</protein>
<evidence type="ECO:0000259" key="7">
    <source>
        <dbReference type="Pfam" id="PF00892"/>
    </source>
</evidence>
<feature type="transmembrane region" description="Helical" evidence="6">
    <location>
        <begin position="248"/>
        <end position="271"/>
    </location>
</feature>
<feature type="transmembrane region" description="Helical" evidence="6">
    <location>
        <begin position="128"/>
        <end position="149"/>
    </location>
</feature>
<proteinExistence type="predicted"/>
<evidence type="ECO:0000256" key="2">
    <source>
        <dbReference type="ARBA" id="ARBA00022692"/>
    </source>
</evidence>
<dbReference type="EMBL" id="RZIJ01000010">
    <property type="protein sequence ID" value="RUQ70114.1"/>
    <property type="molecule type" value="Genomic_DNA"/>
</dbReference>
<feature type="transmembrane region" description="Helical" evidence="6">
    <location>
        <begin position="305"/>
        <end position="324"/>
    </location>
</feature>
<organism evidence="8 9">
    <name type="scientific">Azospirillum doebereinerae</name>
    <dbReference type="NCBI Taxonomy" id="92933"/>
    <lineage>
        <taxon>Bacteria</taxon>
        <taxon>Pseudomonadati</taxon>
        <taxon>Pseudomonadota</taxon>
        <taxon>Alphaproteobacteria</taxon>
        <taxon>Rhodospirillales</taxon>
        <taxon>Azospirillaceae</taxon>
        <taxon>Azospirillum</taxon>
    </lineage>
</organism>
<dbReference type="InterPro" id="IPR037185">
    <property type="entry name" value="EmrE-like"/>
</dbReference>
<feature type="domain" description="EamA" evidence="7">
    <location>
        <begin position="42"/>
        <end position="174"/>
    </location>
</feature>
<dbReference type="GO" id="GO:0016020">
    <property type="term" value="C:membrane"/>
    <property type="evidence" value="ECO:0007669"/>
    <property type="project" value="UniProtKB-SubCell"/>
</dbReference>
<evidence type="ECO:0000256" key="4">
    <source>
        <dbReference type="ARBA" id="ARBA00023136"/>
    </source>
</evidence>
<feature type="transmembrane region" description="Helical" evidence="6">
    <location>
        <begin position="283"/>
        <end position="299"/>
    </location>
</feature>
<feature type="transmembrane region" description="Helical" evidence="6">
    <location>
        <begin position="42"/>
        <end position="63"/>
    </location>
</feature>
<feature type="transmembrane region" description="Helical" evidence="6">
    <location>
        <begin position="101"/>
        <end position="122"/>
    </location>
</feature>
<accession>A0A433J816</accession>
<gene>
    <name evidence="8" type="ORF">EJ913_13980</name>
</gene>
<dbReference type="InterPro" id="IPR050638">
    <property type="entry name" value="AA-Vitamin_Transporters"/>
</dbReference>
<dbReference type="PANTHER" id="PTHR32322:SF9">
    <property type="entry name" value="AMINO-ACID METABOLITE EFFLUX PUMP-RELATED"/>
    <property type="match status" value="1"/>
</dbReference>
<feature type="transmembrane region" description="Helical" evidence="6">
    <location>
        <begin position="218"/>
        <end position="236"/>
    </location>
</feature>
<evidence type="ECO:0000313" key="8">
    <source>
        <dbReference type="EMBL" id="RUQ70114.1"/>
    </source>
</evidence>
<feature type="region of interest" description="Disordered" evidence="5">
    <location>
        <begin position="1"/>
        <end position="30"/>
    </location>
</feature>
<feature type="transmembrane region" description="Helical" evidence="6">
    <location>
        <begin position="161"/>
        <end position="180"/>
    </location>
</feature>
<feature type="transmembrane region" description="Helical" evidence="6">
    <location>
        <begin position="186"/>
        <end position="206"/>
    </location>
</feature>
<reference evidence="8 9" key="1">
    <citation type="submission" date="2018-12" db="EMBL/GenBank/DDBJ databases">
        <authorList>
            <person name="Yang Y."/>
        </authorList>
    </citation>
    <scope>NUCLEOTIDE SEQUENCE [LARGE SCALE GENOMIC DNA]</scope>
    <source>
        <strain evidence="8 9">GSF71</strain>
    </source>
</reference>